<sequence length="73" mass="7501">MAIDPVNSANTGPAADGGEADFNKALDNASANASDSDAQLDETMAEGIVQVGGQMILMPIANDIFKESQSDDE</sequence>
<feature type="compositionally biased region" description="Low complexity" evidence="1">
    <location>
        <begin position="23"/>
        <end position="37"/>
    </location>
</feature>
<dbReference type="KEGG" id="haa:A5892_15745"/>
<proteinExistence type="predicted"/>
<evidence type="ECO:0000313" key="2">
    <source>
        <dbReference type="EMBL" id="ANF58742.1"/>
    </source>
</evidence>
<feature type="region of interest" description="Disordered" evidence="1">
    <location>
        <begin position="1"/>
        <end position="38"/>
    </location>
</feature>
<reference evidence="2 3" key="1">
    <citation type="submission" date="2016-04" db="EMBL/GenBank/DDBJ databases">
        <title>Complete Genome Sequence of Halotalea alkalilenta IHB B 13600.</title>
        <authorList>
            <person name="Swarnkar M.K."/>
            <person name="Sharma A."/>
            <person name="Kaushal K."/>
            <person name="Soni R."/>
            <person name="Rana S."/>
            <person name="Singh A.K."/>
            <person name="Gulati A."/>
        </authorList>
    </citation>
    <scope>NUCLEOTIDE SEQUENCE [LARGE SCALE GENOMIC DNA]</scope>
    <source>
        <strain evidence="2 3">IHB B 13600</strain>
    </source>
</reference>
<evidence type="ECO:0000256" key="1">
    <source>
        <dbReference type="SAM" id="MobiDB-lite"/>
    </source>
</evidence>
<evidence type="ECO:0000313" key="3">
    <source>
        <dbReference type="Proteomes" id="UP000077875"/>
    </source>
</evidence>
<dbReference type="EMBL" id="CP015243">
    <property type="protein sequence ID" value="ANF58742.1"/>
    <property type="molecule type" value="Genomic_DNA"/>
</dbReference>
<name>A0A172YHX8_9GAMM</name>
<protein>
    <submittedName>
        <fullName evidence="2">Uncharacterized protein</fullName>
    </submittedName>
</protein>
<dbReference type="STRING" id="376489.A5892_15745"/>
<keyword evidence="3" id="KW-1185">Reference proteome</keyword>
<dbReference type="RefSeq" id="WP_064123596.1">
    <property type="nucleotide sequence ID" value="NZ_CP015243.1"/>
</dbReference>
<dbReference type="Proteomes" id="UP000077875">
    <property type="component" value="Chromosome"/>
</dbReference>
<gene>
    <name evidence="2" type="ORF">A5892_15745</name>
</gene>
<organism evidence="2 3">
    <name type="scientific">Halotalea alkalilenta</name>
    <dbReference type="NCBI Taxonomy" id="376489"/>
    <lineage>
        <taxon>Bacteria</taxon>
        <taxon>Pseudomonadati</taxon>
        <taxon>Pseudomonadota</taxon>
        <taxon>Gammaproteobacteria</taxon>
        <taxon>Oceanospirillales</taxon>
        <taxon>Halomonadaceae</taxon>
        <taxon>Halotalea</taxon>
    </lineage>
</organism>
<accession>A0A172YHX8</accession>
<dbReference type="AlphaFoldDB" id="A0A172YHX8"/>